<keyword evidence="1" id="KW-0812">Transmembrane</keyword>
<accession>A0ABV1RJB8</accession>
<feature type="transmembrane region" description="Helical" evidence="1">
    <location>
        <begin position="42"/>
        <end position="62"/>
    </location>
</feature>
<comment type="caution">
    <text evidence="2">The sequence shown here is derived from an EMBL/GenBank/DDBJ whole genome shotgun (WGS) entry which is preliminary data.</text>
</comment>
<dbReference type="EMBL" id="JBELOE010000236">
    <property type="protein sequence ID" value="MER2492836.1"/>
    <property type="molecule type" value="Genomic_DNA"/>
</dbReference>
<keyword evidence="1" id="KW-0472">Membrane</keyword>
<protein>
    <submittedName>
        <fullName evidence="2">DUF2982 domain-containing protein</fullName>
    </submittedName>
</protein>
<keyword evidence="3" id="KW-1185">Reference proteome</keyword>
<dbReference type="Proteomes" id="UP001467690">
    <property type="component" value="Unassembled WGS sequence"/>
</dbReference>
<keyword evidence="1" id="KW-1133">Transmembrane helix</keyword>
<evidence type="ECO:0000256" key="1">
    <source>
        <dbReference type="SAM" id="Phobius"/>
    </source>
</evidence>
<evidence type="ECO:0000313" key="3">
    <source>
        <dbReference type="Proteomes" id="UP001467690"/>
    </source>
</evidence>
<reference evidence="2 3" key="1">
    <citation type="submission" date="2024-06" db="EMBL/GenBank/DDBJ databases">
        <authorList>
            <person name="Chen R.Y."/>
        </authorList>
    </citation>
    <scope>NUCLEOTIDE SEQUENCE [LARGE SCALE GENOMIC DNA]</scope>
    <source>
        <strain evidence="2 3">D2</strain>
    </source>
</reference>
<dbReference type="Pfam" id="PF11201">
    <property type="entry name" value="DUF2982"/>
    <property type="match status" value="1"/>
</dbReference>
<evidence type="ECO:0000313" key="2">
    <source>
        <dbReference type="EMBL" id="MER2492836.1"/>
    </source>
</evidence>
<name>A0ABV1RJB8_9ALTE</name>
<organism evidence="2 3">
    <name type="scientific">Catenovulum sediminis</name>
    <dbReference type="NCBI Taxonomy" id="1740262"/>
    <lineage>
        <taxon>Bacteria</taxon>
        <taxon>Pseudomonadati</taxon>
        <taxon>Pseudomonadota</taxon>
        <taxon>Gammaproteobacteria</taxon>
        <taxon>Alteromonadales</taxon>
        <taxon>Alteromonadaceae</taxon>
        <taxon>Catenovulum</taxon>
    </lineage>
</organism>
<dbReference type="RefSeq" id="WP_350402311.1">
    <property type="nucleotide sequence ID" value="NZ_JBELOE010000236.1"/>
</dbReference>
<proteinExistence type="predicted"/>
<gene>
    <name evidence="2" type="ORF">ABS311_13200</name>
</gene>
<dbReference type="InterPro" id="IPR021367">
    <property type="entry name" value="DUF2982"/>
</dbReference>
<feature type="transmembrane region" description="Helical" evidence="1">
    <location>
        <begin position="20"/>
        <end position="36"/>
    </location>
</feature>
<sequence>MQNLDTQYIRSVAKQNGYSISVYSAILMVVLAILYFEAPENLQLPLMFLMGCSVVGVVMGVFKIQEPDVSFMLNNQGILYHHKRGFLLIEWENVQRIDIPKVHQGLESVDLAFVGIKLVDPEKILGAISLRLISHLLIEQRAILHRYLKEDCPTGTCISEITLNTDAYKSDSGITYTGLRGMFAHRMAWLRKLSGYDLLIPESAFDRPAEEFAQLLKHFKQEAETV</sequence>